<protein>
    <submittedName>
        <fullName evidence="3">Sugar kinase of the NBD/HSP70 family, may contain an N-terminal HTH domain</fullName>
    </submittedName>
</protein>
<keyword evidence="3" id="KW-0418">Kinase</keyword>
<dbReference type="PANTHER" id="PTHR18964:SF173">
    <property type="entry name" value="GLUCOKINASE"/>
    <property type="match status" value="1"/>
</dbReference>
<dbReference type="Gene3D" id="3.30.420.40">
    <property type="match status" value="2"/>
</dbReference>
<keyword evidence="4" id="KW-1185">Reference proteome</keyword>
<organism evidence="3 4">
    <name type="scientific">Nonomuraea jiangxiensis</name>
    <dbReference type="NCBI Taxonomy" id="633440"/>
    <lineage>
        <taxon>Bacteria</taxon>
        <taxon>Bacillati</taxon>
        <taxon>Actinomycetota</taxon>
        <taxon>Actinomycetes</taxon>
        <taxon>Streptosporangiales</taxon>
        <taxon>Streptosporangiaceae</taxon>
        <taxon>Nonomuraea</taxon>
    </lineage>
</organism>
<dbReference type="EMBL" id="FNDJ01000025">
    <property type="protein sequence ID" value="SDL41460.1"/>
    <property type="molecule type" value="Genomic_DNA"/>
</dbReference>
<dbReference type="InterPro" id="IPR000600">
    <property type="entry name" value="ROK"/>
</dbReference>
<evidence type="ECO:0000313" key="3">
    <source>
        <dbReference type="EMBL" id="SDL41460.1"/>
    </source>
</evidence>
<accession>A0A1G9JUY3</accession>
<feature type="compositionally biased region" description="Basic and acidic residues" evidence="2">
    <location>
        <begin position="48"/>
        <end position="62"/>
    </location>
</feature>
<dbReference type="OrthoDB" id="37575at2"/>
<comment type="similarity">
    <text evidence="1">Belongs to the ROK (NagC/XylR) family.</text>
</comment>
<reference evidence="3 4" key="1">
    <citation type="submission" date="2016-10" db="EMBL/GenBank/DDBJ databases">
        <authorList>
            <person name="de Groot N.N."/>
        </authorList>
    </citation>
    <scope>NUCLEOTIDE SEQUENCE [LARGE SCALE GENOMIC DNA]</scope>
    <source>
        <strain evidence="3 4">CGMCC 4.6533</strain>
    </source>
</reference>
<dbReference type="Pfam" id="PF00480">
    <property type="entry name" value="ROK"/>
    <property type="match status" value="1"/>
</dbReference>
<gene>
    <name evidence="3" type="ORF">SAMN05421869_125159</name>
</gene>
<dbReference type="PANTHER" id="PTHR18964">
    <property type="entry name" value="ROK (REPRESSOR, ORF, KINASE) FAMILY"/>
    <property type="match status" value="1"/>
</dbReference>
<evidence type="ECO:0000313" key="4">
    <source>
        <dbReference type="Proteomes" id="UP000199202"/>
    </source>
</evidence>
<proteinExistence type="inferred from homology"/>
<dbReference type="SUPFAM" id="SSF53067">
    <property type="entry name" value="Actin-like ATPase domain"/>
    <property type="match status" value="1"/>
</dbReference>
<evidence type="ECO:0000256" key="1">
    <source>
        <dbReference type="ARBA" id="ARBA00006479"/>
    </source>
</evidence>
<dbReference type="STRING" id="633440.SAMN05421869_125159"/>
<evidence type="ECO:0000256" key="2">
    <source>
        <dbReference type="SAM" id="MobiDB-lite"/>
    </source>
</evidence>
<sequence length="365" mass="37196">MVMPGTDRTGLAGPLRRALAEAGWLPPTGVGPAPSAPTPPEAAAGPVPREDVAPAAPREDTARPVPRGDTAGPVVGVDLGGTKLHAVLYDPARHRLLDRVERTDPRGGTAVTSQIAELVASLAAAAGSTGLPARVAIGCPGAPDPVSGAVGHAPNIPGWDRMDVPGDLESRLGTRPLVHNDANLAAWGEHVWQPDGGGDLAFVAVGTGVGLGLVLDGRMYAGSRGLAGEVADLPFGADPFDPANLVHGPLEQRVSGRGIERRYHELTGRRWTAPEVFAAANDGDEAAARVLDELGRLLALALRAVRAIVDPAVFVLGGGIGARPETLAATRRWLTVTEGASLQVRTSTFGARAAVAGALAAAVTA</sequence>
<keyword evidence="3" id="KW-0808">Transferase</keyword>
<dbReference type="GO" id="GO:0016301">
    <property type="term" value="F:kinase activity"/>
    <property type="evidence" value="ECO:0007669"/>
    <property type="project" value="UniProtKB-KW"/>
</dbReference>
<name>A0A1G9JUY3_9ACTN</name>
<dbReference type="AlphaFoldDB" id="A0A1G9JUY3"/>
<dbReference type="Proteomes" id="UP000199202">
    <property type="component" value="Unassembled WGS sequence"/>
</dbReference>
<dbReference type="InterPro" id="IPR043129">
    <property type="entry name" value="ATPase_NBD"/>
</dbReference>
<feature type="region of interest" description="Disordered" evidence="2">
    <location>
        <begin position="1"/>
        <end position="74"/>
    </location>
</feature>